<evidence type="ECO:0000313" key="1">
    <source>
        <dbReference type="EMBL" id="PNT67140.1"/>
    </source>
</evidence>
<dbReference type="KEGG" id="bdi:104583609"/>
<dbReference type="EMBL" id="CM000882">
    <property type="protein sequence ID" value="PNT67140.1"/>
    <property type="molecule type" value="Genomic_DNA"/>
</dbReference>
<dbReference type="GeneID" id="104583609"/>
<reference evidence="1" key="2">
    <citation type="submission" date="2017-06" db="EMBL/GenBank/DDBJ databases">
        <title>WGS assembly of Brachypodium distachyon.</title>
        <authorList>
            <consortium name="The International Brachypodium Initiative"/>
            <person name="Lucas S."/>
            <person name="Harmon-Smith M."/>
            <person name="Lail K."/>
            <person name="Tice H."/>
            <person name="Grimwood J."/>
            <person name="Bruce D."/>
            <person name="Barry K."/>
            <person name="Shu S."/>
            <person name="Lindquist E."/>
            <person name="Wang M."/>
            <person name="Pitluck S."/>
            <person name="Vogel J.P."/>
            <person name="Garvin D.F."/>
            <person name="Mockler T.C."/>
            <person name="Schmutz J."/>
            <person name="Rokhsar D."/>
            <person name="Bevan M.W."/>
        </authorList>
    </citation>
    <scope>NUCLEOTIDE SEQUENCE</scope>
    <source>
        <strain evidence="1">Bd21</strain>
    </source>
</reference>
<dbReference type="OrthoDB" id="713594at2759"/>
<keyword evidence="3" id="KW-1185">Reference proteome</keyword>
<dbReference type="AlphaFoldDB" id="A0A2K2CYN2"/>
<evidence type="ECO:0000313" key="3">
    <source>
        <dbReference type="Proteomes" id="UP000008810"/>
    </source>
</evidence>
<reference evidence="2" key="3">
    <citation type="submission" date="2018-08" db="UniProtKB">
        <authorList>
            <consortium name="EnsemblPlants"/>
        </authorList>
    </citation>
    <scope>IDENTIFICATION</scope>
    <source>
        <strain evidence="2">cv. Bd21</strain>
    </source>
</reference>
<proteinExistence type="predicted"/>
<name>A0A2K2CYN2_BRADI</name>
<reference evidence="1 2" key="1">
    <citation type="journal article" date="2010" name="Nature">
        <title>Genome sequencing and analysis of the model grass Brachypodium distachyon.</title>
        <authorList>
            <consortium name="International Brachypodium Initiative"/>
        </authorList>
    </citation>
    <scope>NUCLEOTIDE SEQUENCE [LARGE SCALE GENOMIC DNA]</scope>
    <source>
        <strain evidence="1">Bd21</strain>
        <strain evidence="2">cv. Bd21</strain>
    </source>
</reference>
<gene>
    <name evidence="2" type="primary">LOC104583609</name>
    <name evidence="1" type="ORF">BRADI_3g21466v3</name>
</gene>
<accession>A0A2K2CYN2</accession>
<sequence length="204" mass="22548">MEEFNLNGSGVPSRVLCLEPGADRWTDVPVLALPHLQHAVARGCPDPRIHLAGDHWHVYDFPNKRRYVEDQPTTTSVPLAWFDEGGTPFFPPGLAAGVPVAASENCTVSEHQAVTIVSRWTMEMAAVNRAEISVPGEFAESIFREMERQMGINGVKLGWYGASAEDVRMASAGLFRSPNWELLGAHRAYGHGLHLSPLRFPHLR</sequence>
<dbReference type="Gramene" id="PNT67140">
    <property type="protein sequence ID" value="PNT67140"/>
    <property type="gene ID" value="BRADI_3g21466v3"/>
</dbReference>
<dbReference type="RefSeq" id="XP_010234611.1">
    <property type="nucleotide sequence ID" value="XM_010236309.3"/>
</dbReference>
<protein>
    <submittedName>
        <fullName evidence="1 2">Uncharacterized protein</fullName>
    </submittedName>
</protein>
<organism evidence="1">
    <name type="scientific">Brachypodium distachyon</name>
    <name type="common">Purple false brome</name>
    <name type="synonym">Trachynia distachya</name>
    <dbReference type="NCBI Taxonomy" id="15368"/>
    <lineage>
        <taxon>Eukaryota</taxon>
        <taxon>Viridiplantae</taxon>
        <taxon>Streptophyta</taxon>
        <taxon>Embryophyta</taxon>
        <taxon>Tracheophyta</taxon>
        <taxon>Spermatophyta</taxon>
        <taxon>Magnoliopsida</taxon>
        <taxon>Liliopsida</taxon>
        <taxon>Poales</taxon>
        <taxon>Poaceae</taxon>
        <taxon>BOP clade</taxon>
        <taxon>Pooideae</taxon>
        <taxon>Stipodae</taxon>
        <taxon>Brachypodieae</taxon>
        <taxon>Brachypodium</taxon>
    </lineage>
</organism>
<dbReference type="Proteomes" id="UP000008810">
    <property type="component" value="Chromosome 3"/>
</dbReference>
<evidence type="ECO:0000313" key="2">
    <source>
        <dbReference type="EnsemblPlants" id="PNT67140"/>
    </source>
</evidence>
<dbReference type="EnsemblPlants" id="PNT67140">
    <property type="protein sequence ID" value="PNT67140"/>
    <property type="gene ID" value="BRADI_3g21466v3"/>
</dbReference>